<dbReference type="AlphaFoldDB" id="A0A382CTJ9"/>
<proteinExistence type="predicted"/>
<sequence>MLAAQFDSDFTKNAFRNYLEGF</sequence>
<protein>
    <submittedName>
        <fullName evidence="1">Uncharacterized protein</fullName>
    </submittedName>
</protein>
<organism evidence="1">
    <name type="scientific">marine metagenome</name>
    <dbReference type="NCBI Taxonomy" id="408172"/>
    <lineage>
        <taxon>unclassified sequences</taxon>
        <taxon>metagenomes</taxon>
        <taxon>ecological metagenomes</taxon>
    </lineage>
</organism>
<accession>A0A382CTJ9</accession>
<reference evidence="1" key="1">
    <citation type="submission" date="2018-05" db="EMBL/GenBank/DDBJ databases">
        <authorList>
            <person name="Lanie J.A."/>
            <person name="Ng W.-L."/>
            <person name="Kazmierczak K.M."/>
            <person name="Andrzejewski T.M."/>
            <person name="Davidsen T.M."/>
            <person name="Wayne K.J."/>
            <person name="Tettelin H."/>
            <person name="Glass J.I."/>
            <person name="Rusch D."/>
            <person name="Podicherti R."/>
            <person name="Tsui H.-C.T."/>
            <person name="Winkler M.E."/>
        </authorList>
    </citation>
    <scope>NUCLEOTIDE SEQUENCE</scope>
</reference>
<gene>
    <name evidence="1" type="ORF">METZ01_LOCUS182016</name>
</gene>
<evidence type="ECO:0000313" key="1">
    <source>
        <dbReference type="EMBL" id="SVB29162.1"/>
    </source>
</evidence>
<name>A0A382CTJ9_9ZZZZ</name>
<feature type="non-terminal residue" evidence="1">
    <location>
        <position position="22"/>
    </location>
</feature>
<dbReference type="EMBL" id="UINC01035949">
    <property type="protein sequence ID" value="SVB29162.1"/>
    <property type="molecule type" value="Genomic_DNA"/>
</dbReference>